<keyword evidence="3" id="KW-1185">Reference proteome</keyword>
<dbReference type="InterPro" id="IPR029058">
    <property type="entry name" value="AB_hydrolase_fold"/>
</dbReference>
<dbReference type="InterPro" id="IPR050266">
    <property type="entry name" value="AB_hydrolase_sf"/>
</dbReference>
<dbReference type="Gene3D" id="3.40.50.1820">
    <property type="entry name" value="alpha/beta hydrolase"/>
    <property type="match status" value="1"/>
</dbReference>
<dbReference type="SUPFAM" id="SSF53474">
    <property type="entry name" value="alpha/beta-Hydrolases"/>
    <property type="match status" value="1"/>
</dbReference>
<evidence type="ECO:0000259" key="1">
    <source>
        <dbReference type="Pfam" id="PF00561"/>
    </source>
</evidence>
<dbReference type="InterPro" id="IPR000073">
    <property type="entry name" value="AB_hydrolase_1"/>
</dbReference>
<organism evidence="2 3">
    <name type="scientific">Marasmiellus scandens</name>
    <dbReference type="NCBI Taxonomy" id="2682957"/>
    <lineage>
        <taxon>Eukaryota</taxon>
        <taxon>Fungi</taxon>
        <taxon>Dikarya</taxon>
        <taxon>Basidiomycota</taxon>
        <taxon>Agaricomycotina</taxon>
        <taxon>Agaricomycetes</taxon>
        <taxon>Agaricomycetidae</taxon>
        <taxon>Agaricales</taxon>
        <taxon>Marasmiineae</taxon>
        <taxon>Omphalotaceae</taxon>
        <taxon>Marasmiellus</taxon>
    </lineage>
</organism>
<dbReference type="PANTHER" id="PTHR43798:SF33">
    <property type="entry name" value="HYDROLASE, PUTATIVE (AFU_ORTHOLOGUE AFUA_2G14860)-RELATED"/>
    <property type="match status" value="1"/>
</dbReference>
<dbReference type="Pfam" id="PF00561">
    <property type="entry name" value="Abhydrolase_1"/>
    <property type="match status" value="1"/>
</dbReference>
<feature type="domain" description="AB hydrolase-1" evidence="1">
    <location>
        <begin position="35"/>
        <end position="281"/>
    </location>
</feature>
<comment type="caution">
    <text evidence="2">The sequence shown here is derived from an EMBL/GenBank/DDBJ whole genome shotgun (WGS) entry which is preliminary data.</text>
</comment>
<dbReference type="Proteomes" id="UP001498398">
    <property type="component" value="Unassembled WGS sequence"/>
</dbReference>
<protein>
    <recommendedName>
        <fullName evidence="1">AB hydrolase-1 domain-containing protein</fullName>
    </recommendedName>
</protein>
<evidence type="ECO:0000313" key="3">
    <source>
        <dbReference type="Proteomes" id="UP001498398"/>
    </source>
</evidence>
<dbReference type="PANTHER" id="PTHR43798">
    <property type="entry name" value="MONOACYLGLYCEROL LIPASE"/>
    <property type="match status" value="1"/>
</dbReference>
<evidence type="ECO:0000313" key="2">
    <source>
        <dbReference type="EMBL" id="KAK7437948.1"/>
    </source>
</evidence>
<accession>A0ABR1IPS7</accession>
<gene>
    <name evidence="2" type="ORF">VKT23_018383</name>
</gene>
<sequence length="336" mass="37461">MPSTKVRTSTGKTDFSYTISTPTKDSAKSIDSKLPTVLFLHAVYLSSSIFHYQFSDPQLRRFNLVTVDLRLHGQTTGDNPPATYNEHDAAEDIAKFMDAVKLPPCHIVGCSMGTMIATQLAITYPKKCLSLFLMSPLGLAEPADIAEGREEITEYWMEGSKSNDEAALLDALYGARQFAFSNKTTSLITGLVNATYPLVKKNWVPKNFDAYRTVTVDFIVQRREHSREELSNIRVPVALAHGLDDIPYPPTVSEDYLIKLQDAGVKATLHEIAGAPHFICVDPGKEINNVLYDFLSQNMKEAVPPLPTKETLSPWDADLKKHGWDPEEDDHDIFVI</sequence>
<name>A0ABR1IPS7_9AGAR</name>
<dbReference type="EMBL" id="JBANRG010000082">
    <property type="protein sequence ID" value="KAK7437948.1"/>
    <property type="molecule type" value="Genomic_DNA"/>
</dbReference>
<proteinExistence type="predicted"/>
<reference evidence="2 3" key="1">
    <citation type="submission" date="2024-01" db="EMBL/GenBank/DDBJ databases">
        <title>A draft genome for the cacao thread blight pathogen Marasmiellus scandens.</title>
        <authorList>
            <person name="Baruah I.K."/>
            <person name="Leung J."/>
            <person name="Bukari Y."/>
            <person name="Amoako-Attah I."/>
            <person name="Meinhardt L.W."/>
            <person name="Bailey B.A."/>
            <person name="Cohen S.P."/>
        </authorList>
    </citation>
    <scope>NUCLEOTIDE SEQUENCE [LARGE SCALE GENOMIC DNA]</scope>
    <source>
        <strain evidence="2 3">GH-19</strain>
    </source>
</reference>